<comment type="caution">
    <text evidence="1">The sequence shown here is derived from an EMBL/GenBank/DDBJ whole genome shotgun (WGS) entry which is preliminary data.</text>
</comment>
<reference evidence="1" key="2">
    <citation type="submission" date="2004-02" db="EMBL/GenBank/DDBJ databases">
        <authorList>
            <consortium name="Genoscope"/>
            <consortium name="Whitehead Institute Centre for Genome Research"/>
        </authorList>
    </citation>
    <scope>NUCLEOTIDE SEQUENCE</scope>
</reference>
<accession>Q4RMF5</accession>
<sequence length="70" mass="7631">MTPSSRHTNAGLDAAPEWKAEKEMVGAEICWDSSTTPTGMAAAALHCKSIVGTSDLWIWSFCKNITFLTR</sequence>
<dbReference type="KEGG" id="tng:GSTEN00032066G001"/>
<proteinExistence type="predicted"/>
<protein>
    <submittedName>
        <fullName evidence="1">(spotted green pufferfish) hypothetical protein</fullName>
    </submittedName>
</protein>
<name>Q4RMF5_TETNG</name>
<dbReference type="EMBL" id="CAAE01015019">
    <property type="protein sequence ID" value="CAG10427.1"/>
    <property type="molecule type" value="Genomic_DNA"/>
</dbReference>
<dbReference type="AlphaFoldDB" id="Q4RMF5"/>
<gene>
    <name evidence="1" type="ORF">GSTENG00032066001</name>
</gene>
<evidence type="ECO:0000313" key="1">
    <source>
        <dbReference type="EMBL" id="CAG10427.1"/>
    </source>
</evidence>
<reference evidence="1" key="1">
    <citation type="journal article" date="2004" name="Nature">
        <title>Genome duplication in the teleost fish Tetraodon nigroviridis reveals the early vertebrate proto-karyotype.</title>
        <authorList>
            <person name="Jaillon O."/>
            <person name="Aury J.-M."/>
            <person name="Brunet F."/>
            <person name="Petit J.-L."/>
            <person name="Stange-Thomann N."/>
            <person name="Mauceli E."/>
            <person name="Bouneau L."/>
            <person name="Fischer C."/>
            <person name="Ozouf-Costaz C."/>
            <person name="Bernot A."/>
            <person name="Nicaud S."/>
            <person name="Jaffe D."/>
            <person name="Fisher S."/>
            <person name="Lutfalla G."/>
            <person name="Dossat C."/>
            <person name="Segurens B."/>
            <person name="Dasilva C."/>
            <person name="Salanoubat M."/>
            <person name="Levy M."/>
            <person name="Boudet N."/>
            <person name="Castellano S."/>
            <person name="Anthouard V."/>
            <person name="Jubin C."/>
            <person name="Castelli V."/>
            <person name="Katinka M."/>
            <person name="Vacherie B."/>
            <person name="Biemont C."/>
            <person name="Skalli Z."/>
            <person name="Cattolico L."/>
            <person name="Poulain J."/>
            <person name="De Berardinis V."/>
            <person name="Cruaud C."/>
            <person name="Duprat S."/>
            <person name="Brottier P."/>
            <person name="Coutanceau J.-P."/>
            <person name="Gouzy J."/>
            <person name="Parra G."/>
            <person name="Lardier G."/>
            <person name="Chapple C."/>
            <person name="McKernan K.J."/>
            <person name="McEwan P."/>
            <person name="Bosak S."/>
            <person name="Kellis M."/>
            <person name="Volff J.-N."/>
            <person name="Guigo R."/>
            <person name="Zody M.C."/>
            <person name="Mesirov J."/>
            <person name="Lindblad-Toh K."/>
            <person name="Birren B."/>
            <person name="Nusbaum C."/>
            <person name="Kahn D."/>
            <person name="Robinson-Rechavi M."/>
            <person name="Laudet V."/>
            <person name="Schachter V."/>
            <person name="Quetier F."/>
            <person name="Saurin W."/>
            <person name="Scarpelli C."/>
            <person name="Wincker P."/>
            <person name="Lander E.S."/>
            <person name="Weissenbach J."/>
            <person name="Roest Crollius H."/>
        </authorList>
    </citation>
    <scope>NUCLEOTIDE SEQUENCE [LARGE SCALE GENOMIC DNA]</scope>
</reference>
<organism evidence="1">
    <name type="scientific">Tetraodon nigroviridis</name>
    <name type="common">Spotted green pufferfish</name>
    <name type="synonym">Chelonodon nigroviridis</name>
    <dbReference type="NCBI Taxonomy" id="99883"/>
    <lineage>
        <taxon>Eukaryota</taxon>
        <taxon>Metazoa</taxon>
        <taxon>Chordata</taxon>
        <taxon>Craniata</taxon>
        <taxon>Vertebrata</taxon>
        <taxon>Euteleostomi</taxon>
        <taxon>Actinopterygii</taxon>
        <taxon>Neopterygii</taxon>
        <taxon>Teleostei</taxon>
        <taxon>Neoteleostei</taxon>
        <taxon>Acanthomorphata</taxon>
        <taxon>Eupercaria</taxon>
        <taxon>Tetraodontiformes</taxon>
        <taxon>Tetradontoidea</taxon>
        <taxon>Tetraodontidae</taxon>
        <taxon>Tetraodon</taxon>
    </lineage>
</organism>